<keyword evidence="2" id="KW-1185">Reference proteome</keyword>
<dbReference type="EMBL" id="JAGSOI010000028">
    <property type="protein sequence ID" value="MCM1986926.1"/>
    <property type="molecule type" value="Genomic_DNA"/>
</dbReference>
<dbReference type="Proteomes" id="UP001056766">
    <property type="component" value="Unassembled WGS sequence"/>
</dbReference>
<dbReference type="InterPro" id="IPR036390">
    <property type="entry name" value="WH_DNA-bd_sf"/>
</dbReference>
<sequence>MIIGFPTISRKILDLVSQGNTTFDRIACKLGITHRELVFLLQLMEHRGYIRSVCDPQNSSCCPMVSKPLDSNSVYSCGVTYLLTEKGVGACRNITEHHVQRVKQGIDHAVAES</sequence>
<name>A0A9E4ZG21_9EURY</name>
<proteinExistence type="predicted"/>
<evidence type="ECO:0000313" key="2">
    <source>
        <dbReference type="Proteomes" id="UP001056766"/>
    </source>
</evidence>
<dbReference type="AlphaFoldDB" id="A0A9E4ZG21"/>
<accession>A0A9E4ZG21</accession>
<dbReference type="SUPFAM" id="SSF46785">
    <property type="entry name" value="Winged helix' DNA-binding domain"/>
    <property type="match status" value="1"/>
</dbReference>
<reference evidence="1" key="2">
    <citation type="submission" date="2021-04" db="EMBL/GenBank/DDBJ databases">
        <authorList>
            <person name="Dong X."/>
        </authorList>
    </citation>
    <scope>NUCLEOTIDE SEQUENCE</scope>
    <source>
        <strain evidence="1">LLY</strain>
    </source>
</reference>
<comment type="caution">
    <text evidence="1">The sequence shown here is derived from an EMBL/GenBank/DDBJ whole genome shotgun (WGS) entry which is preliminary data.</text>
</comment>
<protein>
    <submittedName>
        <fullName evidence="1">Uncharacterized protein</fullName>
    </submittedName>
</protein>
<reference evidence="1" key="1">
    <citation type="journal article" date="2021" name="mSystems">
        <title>Bacteria and Archaea Synergistically Convert Glycine Betaine to Biogenic Methane in the Formosa Cold Seep of the South China Sea.</title>
        <authorList>
            <person name="Li L."/>
            <person name="Zhang W."/>
            <person name="Zhang S."/>
            <person name="Song L."/>
            <person name="Sun Q."/>
            <person name="Zhang H."/>
            <person name="Xiang H."/>
            <person name="Dong X."/>
        </authorList>
    </citation>
    <scope>NUCLEOTIDE SEQUENCE</scope>
    <source>
        <strain evidence="1">LLY</strain>
    </source>
</reference>
<evidence type="ECO:0000313" key="1">
    <source>
        <dbReference type="EMBL" id="MCM1986926.1"/>
    </source>
</evidence>
<organism evidence="1 2">
    <name type="scientific">Methanococcoides seepicolus</name>
    <dbReference type="NCBI Taxonomy" id="2828780"/>
    <lineage>
        <taxon>Archaea</taxon>
        <taxon>Methanobacteriati</taxon>
        <taxon>Methanobacteriota</taxon>
        <taxon>Stenosarchaea group</taxon>
        <taxon>Methanomicrobia</taxon>
        <taxon>Methanosarcinales</taxon>
        <taxon>Methanosarcinaceae</taxon>
        <taxon>Methanococcoides</taxon>
    </lineage>
</organism>
<gene>
    <name evidence="1" type="ORF">KDK67_07965</name>
</gene>
<dbReference type="RefSeq" id="WP_250868277.1">
    <property type="nucleotide sequence ID" value="NZ_JAGSOI010000028.1"/>
</dbReference>